<reference evidence="2 3" key="1">
    <citation type="submission" date="2019-02" db="EMBL/GenBank/DDBJ databases">
        <title>Genome sequence of the sea-ice species Brumimicrobium glaciale.</title>
        <authorList>
            <person name="Bowman J.P."/>
        </authorList>
    </citation>
    <scope>NUCLEOTIDE SEQUENCE [LARGE SCALE GENOMIC DNA]</scope>
    <source>
        <strain evidence="2 3">IC156</strain>
    </source>
</reference>
<keyword evidence="3" id="KW-1185">Reference proteome</keyword>
<organism evidence="2 3">
    <name type="scientific">Brumimicrobium glaciale</name>
    <dbReference type="NCBI Taxonomy" id="200475"/>
    <lineage>
        <taxon>Bacteria</taxon>
        <taxon>Pseudomonadati</taxon>
        <taxon>Bacteroidota</taxon>
        <taxon>Flavobacteriia</taxon>
        <taxon>Flavobacteriales</taxon>
        <taxon>Crocinitomicaceae</taxon>
        <taxon>Brumimicrobium</taxon>
    </lineage>
</organism>
<dbReference type="Pfam" id="PF09345">
    <property type="entry name" value="SiaC"/>
    <property type="match status" value="1"/>
</dbReference>
<dbReference type="EMBL" id="SETE01000004">
    <property type="protein sequence ID" value="RYM33426.1"/>
    <property type="molecule type" value="Genomic_DNA"/>
</dbReference>
<dbReference type="InterPro" id="IPR018530">
    <property type="entry name" value="SiaC"/>
</dbReference>
<evidence type="ECO:0000259" key="1">
    <source>
        <dbReference type="Pfam" id="PF09345"/>
    </source>
</evidence>
<accession>A0A4V1WFJ6</accession>
<evidence type="ECO:0000313" key="2">
    <source>
        <dbReference type="EMBL" id="RYM33426.1"/>
    </source>
</evidence>
<comment type="caution">
    <text evidence="2">The sequence shown here is derived from an EMBL/GenBank/DDBJ whole genome shotgun (WGS) entry which is preliminary data.</text>
</comment>
<feature type="domain" description="SiaC family regulatory phosphoprotein" evidence="1">
    <location>
        <begin position="7"/>
        <end position="123"/>
    </location>
</feature>
<gene>
    <name evidence="2" type="ORF">ERX46_10825</name>
</gene>
<dbReference type="RefSeq" id="WP_130093886.1">
    <property type="nucleotide sequence ID" value="NZ_SETE01000004.1"/>
</dbReference>
<evidence type="ECO:0000313" key="3">
    <source>
        <dbReference type="Proteomes" id="UP000293952"/>
    </source>
</evidence>
<sequence>MEEFELKATAQTPYIHFNAQSGEMIVQGRAISQPDEDFWAPVLKWFYAYAVAPSETTNVIFNLEYFNISSSKQILFLLHKMNDLMEEGHDVIVEWRYSEDDLEMKESGFDFSCVVNVPFEFKSVPVEIITPL</sequence>
<proteinExistence type="predicted"/>
<dbReference type="AlphaFoldDB" id="A0A4V1WFJ6"/>
<dbReference type="OrthoDB" id="1467283at2"/>
<protein>
    <submittedName>
        <fullName evidence="2">DUF1987 domain-containing protein</fullName>
    </submittedName>
</protein>
<dbReference type="Proteomes" id="UP000293952">
    <property type="component" value="Unassembled WGS sequence"/>
</dbReference>
<name>A0A4V1WFJ6_9FLAO</name>